<proteinExistence type="predicted"/>
<evidence type="ECO:0000313" key="2">
    <source>
        <dbReference type="EMBL" id="GBP93609.1"/>
    </source>
</evidence>
<sequence>MCGLAVSCKGLRIAQRHFIYLADLLCLFHSRKEAYGDFFGPFLGGGGGTGMRIRACPPVTRPGAGERSPPNHLLRPCRHPHQHRNFD</sequence>
<gene>
    <name evidence="2" type="ORF">EVAR_70278_1</name>
</gene>
<feature type="compositionally biased region" description="Basic residues" evidence="1">
    <location>
        <begin position="75"/>
        <end position="87"/>
    </location>
</feature>
<dbReference type="Proteomes" id="UP000299102">
    <property type="component" value="Unassembled WGS sequence"/>
</dbReference>
<dbReference type="AlphaFoldDB" id="A0A4C2A350"/>
<accession>A0A4C2A350</accession>
<reference evidence="2 3" key="1">
    <citation type="journal article" date="2019" name="Commun. Biol.">
        <title>The bagworm genome reveals a unique fibroin gene that provides high tensile strength.</title>
        <authorList>
            <person name="Kono N."/>
            <person name="Nakamura H."/>
            <person name="Ohtoshi R."/>
            <person name="Tomita M."/>
            <person name="Numata K."/>
            <person name="Arakawa K."/>
        </authorList>
    </citation>
    <scope>NUCLEOTIDE SEQUENCE [LARGE SCALE GENOMIC DNA]</scope>
</reference>
<organism evidence="2 3">
    <name type="scientific">Eumeta variegata</name>
    <name type="common">Bagworm moth</name>
    <name type="synonym">Eumeta japonica</name>
    <dbReference type="NCBI Taxonomy" id="151549"/>
    <lineage>
        <taxon>Eukaryota</taxon>
        <taxon>Metazoa</taxon>
        <taxon>Ecdysozoa</taxon>
        <taxon>Arthropoda</taxon>
        <taxon>Hexapoda</taxon>
        <taxon>Insecta</taxon>
        <taxon>Pterygota</taxon>
        <taxon>Neoptera</taxon>
        <taxon>Endopterygota</taxon>
        <taxon>Lepidoptera</taxon>
        <taxon>Glossata</taxon>
        <taxon>Ditrysia</taxon>
        <taxon>Tineoidea</taxon>
        <taxon>Psychidae</taxon>
        <taxon>Oiketicinae</taxon>
        <taxon>Eumeta</taxon>
    </lineage>
</organism>
<keyword evidence="3" id="KW-1185">Reference proteome</keyword>
<protein>
    <submittedName>
        <fullName evidence="2">Uncharacterized protein</fullName>
    </submittedName>
</protein>
<evidence type="ECO:0000313" key="3">
    <source>
        <dbReference type="Proteomes" id="UP000299102"/>
    </source>
</evidence>
<comment type="caution">
    <text evidence="2">The sequence shown here is derived from an EMBL/GenBank/DDBJ whole genome shotgun (WGS) entry which is preliminary data.</text>
</comment>
<evidence type="ECO:0000256" key="1">
    <source>
        <dbReference type="SAM" id="MobiDB-lite"/>
    </source>
</evidence>
<dbReference type="EMBL" id="BGZK01002396">
    <property type="protein sequence ID" value="GBP93609.1"/>
    <property type="molecule type" value="Genomic_DNA"/>
</dbReference>
<feature type="region of interest" description="Disordered" evidence="1">
    <location>
        <begin position="59"/>
        <end position="87"/>
    </location>
</feature>
<name>A0A4C2A350_EUMVA</name>